<evidence type="ECO:0000313" key="2">
    <source>
        <dbReference type="Proteomes" id="UP000254968"/>
    </source>
</evidence>
<proteinExistence type="predicted"/>
<dbReference type="AlphaFoldDB" id="A0A378JP91"/>
<name>A0A378JP91_9GAMM</name>
<evidence type="ECO:0000313" key="1">
    <source>
        <dbReference type="EMBL" id="STX55706.1"/>
    </source>
</evidence>
<accession>A0A378JP91</accession>
<organism evidence="1 2">
    <name type="scientific">Legionella beliardensis</name>
    <dbReference type="NCBI Taxonomy" id="91822"/>
    <lineage>
        <taxon>Bacteria</taxon>
        <taxon>Pseudomonadati</taxon>
        <taxon>Pseudomonadota</taxon>
        <taxon>Gammaproteobacteria</taxon>
        <taxon>Legionellales</taxon>
        <taxon>Legionellaceae</taxon>
        <taxon>Legionella</taxon>
    </lineage>
</organism>
<protein>
    <submittedName>
        <fullName evidence="1">Replication initiator protein A</fullName>
    </submittedName>
</protein>
<dbReference type="EMBL" id="UGNV01000005">
    <property type="protein sequence ID" value="STX55706.1"/>
    <property type="molecule type" value="Genomic_DNA"/>
</dbReference>
<reference evidence="1 2" key="1">
    <citation type="submission" date="2018-06" db="EMBL/GenBank/DDBJ databases">
        <authorList>
            <consortium name="Pathogen Informatics"/>
            <person name="Doyle S."/>
        </authorList>
    </citation>
    <scope>NUCLEOTIDE SEQUENCE [LARGE SCALE GENOMIC DNA]</scope>
    <source>
        <strain evidence="1 2">NCTC13315</strain>
    </source>
</reference>
<dbReference type="Proteomes" id="UP000254968">
    <property type="component" value="Unassembled WGS sequence"/>
</dbReference>
<gene>
    <name evidence="1" type="ORF">NCTC13315_03076</name>
</gene>
<dbReference type="RefSeq" id="WP_115304317.1">
    <property type="nucleotide sequence ID" value="NZ_CAAAHO010000013.1"/>
</dbReference>
<dbReference type="OrthoDB" id="581589at2"/>
<sequence length="266" mass="30454">MEQSIIDVDRGERLANESIGIDSLKNERNLMLFPFCSTSKALRFKTIKYTSKDNKFSLEVTANNEYGMVKIWDFDILRFVFSKIDTIANRTGHHPSSVTFSAYECLKFLGRNPKAGKNVNWLKEALDRLASTTYKGNIFKDEGKHVTGFTLVKYEYVETARGIDKISISLDERLVSSLRNSNSLVTINERVLEETSGLKKRLLELVALKVSFEGIWIISVEELQCLCANNWSIAKFKNEVKSFHDLPWSVSEIKVNDESCIRFVKK</sequence>
<dbReference type="InterPro" id="IPR018777">
    <property type="entry name" value="Replication_initiator_prot_A"/>
</dbReference>
<dbReference type="Pfam" id="PF10134">
    <property type="entry name" value="RPA"/>
    <property type="match status" value="1"/>
</dbReference>
<keyword evidence="2" id="KW-1185">Reference proteome</keyword>